<dbReference type="Gene3D" id="3.90.226.30">
    <property type="match status" value="1"/>
</dbReference>
<feature type="domain" description="LarA-like N-terminal" evidence="1">
    <location>
        <begin position="7"/>
        <end position="205"/>
    </location>
</feature>
<dbReference type="GO" id="GO:0050043">
    <property type="term" value="F:lactate racemase activity"/>
    <property type="evidence" value="ECO:0007669"/>
    <property type="project" value="InterPro"/>
</dbReference>
<proteinExistence type="predicted"/>
<dbReference type="Pfam" id="PF09861">
    <property type="entry name" value="Lar_N"/>
    <property type="match status" value="1"/>
</dbReference>
<dbReference type="InterPro" id="IPR018657">
    <property type="entry name" value="LarA-like_N"/>
</dbReference>
<evidence type="ECO:0000313" key="3">
    <source>
        <dbReference type="EMBL" id="MBE3607224.1"/>
    </source>
</evidence>
<dbReference type="InterPro" id="IPR048068">
    <property type="entry name" value="LarA-like"/>
</dbReference>
<reference evidence="3 4" key="1">
    <citation type="submission" date="2015-08" db="EMBL/GenBank/DDBJ databases">
        <title>Comparative genomics of the Campylobacter concisus group.</title>
        <authorList>
            <person name="Yee E."/>
            <person name="Chapman M.H."/>
            <person name="Huynh S."/>
            <person name="Bono J.L."/>
            <person name="On S.L."/>
            <person name="St Leger J."/>
            <person name="Foster G."/>
            <person name="Parker C.T."/>
            <person name="Miller W.G."/>
        </authorList>
    </citation>
    <scope>NUCLEOTIDE SEQUENCE [LARGE SCALE GENOMIC DNA]</scope>
    <source>
        <strain evidence="3 4">RM9337</strain>
    </source>
</reference>
<evidence type="ECO:0000313" key="4">
    <source>
        <dbReference type="Proteomes" id="UP000650616"/>
    </source>
</evidence>
<comment type="caution">
    <text evidence="3">The sequence shown here is derived from an EMBL/GenBank/DDBJ whole genome shotgun (WGS) entry which is preliminary data.</text>
</comment>
<name>A0AAW3ZSC7_9BACT</name>
<keyword evidence="4" id="KW-1185">Reference proteome</keyword>
<dbReference type="AlphaFoldDB" id="A0AAW3ZSC7"/>
<organism evidence="3 4">
    <name type="scientific">Campylobacter californiensis</name>
    <dbReference type="NCBI Taxonomy" id="1032243"/>
    <lineage>
        <taxon>Bacteria</taxon>
        <taxon>Pseudomonadati</taxon>
        <taxon>Campylobacterota</taxon>
        <taxon>Epsilonproteobacteria</taxon>
        <taxon>Campylobacterales</taxon>
        <taxon>Campylobacteraceae</taxon>
        <taxon>Campylobacter</taxon>
    </lineage>
</organism>
<dbReference type="InterPro" id="IPR048520">
    <property type="entry name" value="LarA_C"/>
</dbReference>
<dbReference type="PANTHER" id="PTHR33171">
    <property type="entry name" value="LAR_N DOMAIN-CONTAINING PROTEIN"/>
    <property type="match status" value="1"/>
</dbReference>
<evidence type="ECO:0000259" key="2">
    <source>
        <dbReference type="Pfam" id="PF21113"/>
    </source>
</evidence>
<dbReference type="Pfam" id="PF21113">
    <property type="entry name" value="LarA_C"/>
    <property type="match status" value="1"/>
</dbReference>
<gene>
    <name evidence="3" type="primary">larA</name>
    <name evidence="3" type="ORF">CCAL9337_00540</name>
</gene>
<dbReference type="InterPro" id="IPR047926">
    <property type="entry name" value="Ni_dep_LarA"/>
</dbReference>
<dbReference type="InterPro" id="IPR043166">
    <property type="entry name" value="LarA-like_C"/>
</dbReference>
<dbReference type="NCBIfam" id="NF033504">
    <property type="entry name" value="Ni_dep_LarA"/>
    <property type="match status" value="1"/>
</dbReference>
<dbReference type="Proteomes" id="UP000650616">
    <property type="component" value="Unassembled WGS sequence"/>
</dbReference>
<dbReference type="RefSeq" id="WP_170015099.1">
    <property type="nucleotide sequence ID" value="NZ_CP012545.1"/>
</dbReference>
<sequence length="417" mass="46405">MQISVNYGKEDRFNINVDDKNLIGIFEPNEVAKQDETKLIADALNAPLNKATFDEFIDTNERIVIIVNDGTRPTPTSKILKQIYPKLRDKEKIFIIANGCHRDPTEDEYHMIFSKEIYEEIAKKNEVHSHDSKNDEMTYLGESKNKTQMYLNKIVAEAKKVIAIGSVEPHYFAGYTGGRKAFLPGVAKYETIEQNHKLALSSDAQALKLDGNPVHEDMIDAMKVLSGIDVFSIMTVLDSEHGVYYVSTGDLNDSFYDCIKKADEVFCVNIPKKADIVISVAPYPMDVDLYQAQKALDNGKLALAKDGILIMVAKCRTGIGPKPFFNLMASADTPQKVIDKIADGFHLGYHKAAKMAEISLWAQTWAVSDLSDDEMKAVHLKPYHDLQTALNEAFAQKGKDASVLVLPAGSITVPKVK</sequence>
<accession>A0AAW3ZSC7</accession>
<feature type="domain" description="Lactate racemase C-terminal" evidence="2">
    <location>
        <begin position="272"/>
        <end position="409"/>
    </location>
</feature>
<dbReference type="Gene3D" id="3.40.50.11440">
    <property type="match status" value="1"/>
</dbReference>
<evidence type="ECO:0000259" key="1">
    <source>
        <dbReference type="Pfam" id="PF09861"/>
    </source>
</evidence>
<dbReference type="PANTHER" id="PTHR33171:SF17">
    <property type="entry name" value="LARA-LIKE N-TERMINAL DOMAIN-CONTAINING PROTEIN"/>
    <property type="match status" value="1"/>
</dbReference>
<dbReference type="EMBL" id="LIWG01000001">
    <property type="protein sequence ID" value="MBE3607224.1"/>
    <property type="molecule type" value="Genomic_DNA"/>
</dbReference>
<protein>
    <submittedName>
        <fullName evidence="3">Nickel-dependent lactate racemase</fullName>
    </submittedName>
</protein>